<dbReference type="InterPro" id="IPR012349">
    <property type="entry name" value="Split_barrel_FMN-bd"/>
</dbReference>
<dbReference type="Pfam" id="PF01613">
    <property type="entry name" value="Flavin_Reduct"/>
    <property type="match status" value="1"/>
</dbReference>
<accession>A0A438AV36</accession>
<dbReference type="InterPro" id="IPR050268">
    <property type="entry name" value="NADH-dep_flavin_reductase"/>
</dbReference>
<dbReference type="Gene3D" id="2.30.110.10">
    <property type="entry name" value="Electron Transport, Fmn-binding Protein, Chain A"/>
    <property type="match status" value="1"/>
</dbReference>
<feature type="domain" description="Flavin reductase like" evidence="3">
    <location>
        <begin position="417"/>
        <end position="560"/>
    </location>
</feature>
<dbReference type="EMBL" id="RKLN01000004">
    <property type="protein sequence ID" value="RVW02588.1"/>
    <property type="molecule type" value="Genomic_DNA"/>
</dbReference>
<reference evidence="4 5" key="1">
    <citation type="submission" date="2018-11" db="EMBL/GenBank/DDBJ databases">
        <title>Rhodococcus spongicola sp. nov. and Rhodococcus xishaensis sp. nov. from marine sponges.</title>
        <authorList>
            <person name="Li L."/>
            <person name="Lin H.W."/>
        </authorList>
    </citation>
    <scope>NUCLEOTIDE SEQUENCE [LARGE SCALE GENOMIC DNA]</scope>
    <source>
        <strain evidence="4 5">LHW50502</strain>
    </source>
</reference>
<evidence type="ECO:0000256" key="2">
    <source>
        <dbReference type="ARBA" id="ARBA00023002"/>
    </source>
</evidence>
<proteinExistence type="inferred from homology"/>
<dbReference type="GO" id="GO:0010181">
    <property type="term" value="F:FMN binding"/>
    <property type="evidence" value="ECO:0007669"/>
    <property type="project" value="InterPro"/>
</dbReference>
<dbReference type="InterPro" id="IPR041654">
    <property type="entry name" value="StyA_sbd"/>
</dbReference>
<evidence type="ECO:0000313" key="4">
    <source>
        <dbReference type="EMBL" id="RVW02588.1"/>
    </source>
</evidence>
<dbReference type="Gene3D" id="3.50.50.60">
    <property type="entry name" value="FAD/NAD(P)-binding domain"/>
    <property type="match status" value="2"/>
</dbReference>
<organism evidence="4 5">
    <name type="scientific">Rhodococcus spongiicola</name>
    <dbReference type="NCBI Taxonomy" id="2487352"/>
    <lineage>
        <taxon>Bacteria</taxon>
        <taxon>Bacillati</taxon>
        <taxon>Actinomycetota</taxon>
        <taxon>Actinomycetes</taxon>
        <taxon>Mycobacteriales</taxon>
        <taxon>Nocardiaceae</taxon>
        <taxon>Rhodococcus</taxon>
    </lineage>
</organism>
<dbReference type="SMART" id="SM00903">
    <property type="entry name" value="Flavin_Reduct"/>
    <property type="match status" value="1"/>
</dbReference>
<dbReference type="Pfam" id="PF17885">
    <property type="entry name" value="Smoa_sbd"/>
    <property type="match status" value="1"/>
</dbReference>
<keyword evidence="5" id="KW-1185">Reference proteome</keyword>
<dbReference type="InterPro" id="IPR002563">
    <property type="entry name" value="Flavin_Rdtase-like_dom"/>
</dbReference>
<sequence>MRRIAIVGAGQSGALLARSLLRADYDVTLLTDRTAEQVRSGPVMSSQCMFDSSLTIERELEADTWASACPRIEQVAVSVGEGGFSAGLEHYAQSVDQRVKCATWMEEFVAAGGKLIVRSASVADLEELAYNHDLVVVSTGKGDLGRMFAPDREKTPFDRPQRALALAYVNGLDPHPDGADLSLNIAPGVGEYFVLPALTTTGPCEIMVMEGLPGGPMDCWDDVHTPDEHLARAKEILAQHFPQEHARCANIRLTDEAGTLRGRFTPTVRHPVAILPSGVPVLGMADAVVLNDPVTGQGSNNAAQAAGVYFDAIIARGAAEFDRHWMQRTFDKFWRGWAQWSVAWTNSMLRTPAPHLLWLFEQAEHVPGVAAAIAEAFNDPRTTHNWWYDADEARRFVAAKEQSDRGQFDIRDLRRALGQYATGVTVVTSRAADGRKIGVTANSFTSVSLDPPLVLWCPAKKAPSLPDLIDATHFAVNVLAADQHDLSRQFATPAPDKFAGIATSEGCGGVPLLEDAVARFQCRTVQRVDAGDHVIFLGEVEEYDAAGGEPLVFHSGAYRLASRHPDFPGT</sequence>
<protein>
    <submittedName>
        <fullName evidence="4">Flavin reductase</fullName>
    </submittedName>
</protein>
<comment type="similarity">
    <text evidence="1">Belongs to the non-flavoprotein flavin reductase family.</text>
</comment>
<evidence type="ECO:0000256" key="1">
    <source>
        <dbReference type="ARBA" id="ARBA00008898"/>
    </source>
</evidence>
<evidence type="ECO:0000259" key="3">
    <source>
        <dbReference type="SMART" id="SM00903"/>
    </source>
</evidence>
<dbReference type="AlphaFoldDB" id="A0A438AV36"/>
<dbReference type="SUPFAM" id="SSF51905">
    <property type="entry name" value="FAD/NAD(P)-binding domain"/>
    <property type="match status" value="1"/>
</dbReference>
<dbReference type="InterPro" id="IPR036188">
    <property type="entry name" value="FAD/NAD-bd_sf"/>
</dbReference>
<dbReference type="OrthoDB" id="3414915at2"/>
<dbReference type="GO" id="GO:0042602">
    <property type="term" value="F:riboflavin reductase (NADPH) activity"/>
    <property type="evidence" value="ECO:0007669"/>
    <property type="project" value="TreeGrafter"/>
</dbReference>
<dbReference type="Proteomes" id="UP000284333">
    <property type="component" value="Unassembled WGS sequence"/>
</dbReference>
<evidence type="ECO:0000313" key="5">
    <source>
        <dbReference type="Proteomes" id="UP000284333"/>
    </source>
</evidence>
<gene>
    <name evidence="4" type="ORF">EF834_12540</name>
</gene>
<keyword evidence="2" id="KW-0560">Oxidoreductase</keyword>
<dbReference type="SUPFAM" id="SSF50475">
    <property type="entry name" value="FMN-binding split barrel"/>
    <property type="match status" value="1"/>
</dbReference>
<dbReference type="PANTHER" id="PTHR30466">
    <property type="entry name" value="FLAVIN REDUCTASE"/>
    <property type="match status" value="1"/>
</dbReference>
<comment type="caution">
    <text evidence="4">The sequence shown here is derived from an EMBL/GenBank/DDBJ whole genome shotgun (WGS) entry which is preliminary data.</text>
</comment>
<name>A0A438AV36_9NOCA</name>
<dbReference type="RefSeq" id="WP_127947545.1">
    <property type="nucleotide sequence ID" value="NZ_RKLN01000004.1"/>
</dbReference>
<dbReference type="PANTHER" id="PTHR30466:SF11">
    <property type="entry name" value="FLAVIN-DEPENDENT MONOOXYGENASE, REDUCTASE SUBUNIT HSAB"/>
    <property type="match status" value="1"/>
</dbReference>